<evidence type="ECO:0000313" key="2">
    <source>
        <dbReference type="EMBL" id="PIL24892.1"/>
    </source>
</evidence>
<feature type="compositionally biased region" description="Low complexity" evidence="1">
    <location>
        <begin position="53"/>
        <end position="69"/>
    </location>
</feature>
<proteinExistence type="predicted"/>
<name>A0A2G8RTP5_9APHY</name>
<gene>
    <name evidence="2" type="ORF">GSI_12779</name>
</gene>
<reference evidence="2 3" key="1">
    <citation type="journal article" date="2015" name="Sci. Rep.">
        <title>Chromosome-level genome map provides insights into diverse defense mechanisms in the medicinal fungus Ganoderma sinense.</title>
        <authorList>
            <person name="Zhu Y."/>
            <person name="Xu J."/>
            <person name="Sun C."/>
            <person name="Zhou S."/>
            <person name="Xu H."/>
            <person name="Nelson D.R."/>
            <person name="Qian J."/>
            <person name="Song J."/>
            <person name="Luo H."/>
            <person name="Xiang L."/>
            <person name="Li Y."/>
            <person name="Xu Z."/>
            <person name="Ji A."/>
            <person name="Wang L."/>
            <person name="Lu S."/>
            <person name="Hayward A."/>
            <person name="Sun W."/>
            <person name="Li X."/>
            <person name="Schwartz D.C."/>
            <person name="Wang Y."/>
            <person name="Chen S."/>
        </authorList>
    </citation>
    <scope>NUCLEOTIDE SEQUENCE [LARGE SCALE GENOMIC DNA]</scope>
    <source>
        <strain evidence="2 3">ZZ0214-1</strain>
    </source>
</reference>
<accession>A0A2G8RTP5</accession>
<keyword evidence="3" id="KW-1185">Reference proteome</keyword>
<protein>
    <submittedName>
        <fullName evidence="2">Uncharacterized protein</fullName>
    </submittedName>
</protein>
<evidence type="ECO:0000256" key="1">
    <source>
        <dbReference type="SAM" id="MobiDB-lite"/>
    </source>
</evidence>
<comment type="caution">
    <text evidence="2">The sequence shown here is derived from an EMBL/GenBank/DDBJ whole genome shotgun (WGS) entry which is preliminary data.</text>
</comment>
<feature type="region of interest" description="Disordered" evidence="1">
    <location>
        <begin position="53"/>
        <end position="76"/>
    </location>
</feature>
<dbReference type="Proteomes" id="UP000230002">
    <property type="component" value="Unassembled WGS sequence"/>
</dbReference>
<dbReference type="AlphaFoldDB" id="A0A2G8RTP5"/>
<sequence>MPSSSKCSSYPKSCLKRPSVFPVVHPSDLPEYDHEYDMNSSSMRDWDSLFAPSLSPASTSSSRGTPAARPTMFRSQ</sequence>
<dbReference type="EMBL" id="AYKW01000056">
    <property type="protein sequence ID" value="PIL24892.1"/>
    <property type="molecule type" value="Genomic_DNA"/>
</dbReference>
<organism evidence="2 3">
    <name type="scientific">Ganoderma sinense ZZ0214-1</name>
    <dbReference type="NCBI Taxonomy" id="1077348"/>
    <lineage>
        <taxon>Eukaryota</taxon>
        <taxon>Fungi</taxon>
        <taxon>Dikarya</taxon>
        <taxon>Basidiomycota</taxon>
        <taxon>Agaricomycotina</taxon>
        <taxon>Agaricomycetes</taxon>
        <taxon>Polyporales</taxon>
        <taxon>Polyporaceae</taxon>
        <taxon>Ganoderma</taxon>
    </lineage>
</organism>
<evidence type="ECO:0000313" key="3">
    <source>
        <dbReference type="Proteomes" id="UP000230002"/>
    </source>
</evidence>